<dbReference type="EMBL" id="UOFN01000049">
    <property type="protein sequence ID" value="VAW75598.1"/>
    <property type="molecule type" value="Genomic_DNA"/>
</dbReference>
<sequence length="250" mass="27141">MIRAVYQAYRNAEFVVYYQPVFDMEDRKLVGFEALLRWQHEKHGALHPTDFLGLLEDSGLIVPVGEKVLQDACQFVREMQDSGDTGLRVCVNVSGRQLEDGGFILAMLDAIYDANIAPSSLQIELSEQVLKNHAGTLSRLFPEMCNAGVRVAIDHFGVTDLPLEALLRLPVSLLKIDQSLVKGVADDAVAQATMSGAMQLARRAGVDVAAVGVEADAQLGVLNSMGFKEAQGRLLAPPRPASSFLDALFS</sequence>
<feature type="domain" description="EAL" evidence="1">
    <location>
        <begin position="1"/>
        <end position="250"/>
    </location>
</feature>
<dbReference type="InterPro" id="IPR050706">
    <property type="entry name" value="Cyclic-di-GMP_PDE-like"/>
</dbReference>
<dbReference type="Pfam" id="PF00563">
    <property type="entry name" value="EAL"/>
    <property type="match status" value="1"/>
</dbReference>
<dbReference type="Gene3D" id="3.20.20.450">
    <property type="entry name" value="EAL domain"/>
    <property type="match status" value="1"/>
</dbReference>
<dbReference type="InterPro" id="IPR035919">
    <property type="entry name" value="EAL_sf"/>
</dbReference>
<dbReference type="AlphaFoldDB" id="A0A3B0Y4D5"/>
<dbReference type="InterPro" id="IPR001633">
    <property type="entry name" value="EAL_dom"/>
</dbReference>
<reference evidence="2" key="1">
    <citation type="submission" date="2018-06" db="EMBL/GenBank/DDBJ databases">
        <authorList>
            <person name="Zhirakovskaya E."/>
        </authorList>
    </citation>
    <scope>NUCLEOTIDE SEQUENCE</scope>
</reference>
<evidence type="ECO:0000259" key="1">
    <source>
        <dbReference type="PROSITE" id="PS50883"/>
    </source>
</evidence>
<dbReference type="PANTHER" id="PTHR33121">
    <property type="entry name" value="CYCLIC DI-GMP PHOSPHODIESTERASE PDEF"/>
    <property type="match status" value="1"/>
</dbReference>
<dbReference type="SMART" id="SM00052">
    <property type="entry name" value="EAL"/>
    <property type="match status" value="1"/>
</dbReference>
<dbReference type="CDD" id="cd01948">
    <property type="entry name" value="EAL"/>
    <property type="match status" value="1"/>
</dbReference>
<protein>
    <submittedName>
        <fullName evidence="2">Diguanylate cyclase/phosphodiesterase (GGDEF &amp; EAL domains) with PAS/PAC sensor(S)</fullName>
    </submittedName>
</protein>
<proteinExistence type="predicted"/>
<dbReference type="GO" id="GO:0071111">
    <property type="term" value="F:cyclic-guanylate-specific phosphodiesterase activity"/>
    <property type="evidence" value="ECO:0007669"/>
    <property type="project" value="InterPro"/>
</dbReference>
<name>A0A3B0Y4D5_9ZZZZ</name>
<evidence type="ECO:0000313" key="2">
    <source>
        <dbReference type="EMBL" id="VAW75598.1"/>
    </source>
</evidence>
<dbReference type="PANTHER" id="PTHR33121:SF70">
    <property type="entry name" value="SIGNALING PROTEIN YKOW"/>
    <property type="match status" value="1"/>
</dbReference>
<dbReference type="PROSITE" id="PS50883">
    <property type="entry name" value="EAL"/>
    <property type="match status" value="1"/>
</dbReference>
<accession>A0A3B0Y4D5</accession>
<dbReference type="SUPFAM" id="SSF141868">
    <property type="entry name" value="EAL domain-like"/>
    <property type="match status" value="1"/>
</dbReference>
<gene>
    <name evidence="2" type="ORF">MNBD_GAMMA15-22</name>
</gene>
<organism evidence="2">
    <name type="scientific">hydrothermal vent metagenome</name>
    <dbReference type="NCBI Taxonomy" id="652676"/>
    <lineage>
        <taxon>unclassified sequences</taxon>
        <taxon>metagenomes</taxon>
        <taxon>ecological metagenomes</taxon>
    </lineage>
</organism>